<dbReference type="RefSeq" id="WP_331481995.1">
    <property type="nucleotide sequence ID" value="NZ_BAABYW010000002.1"/>
</dbReference>
<dbReference type="Gene3D" id="3.40.50.20">
    <property type="match status" value="1"/>
</dbReference>
<dbReference type="PROSITE" id="PS50975">
    <property type="entry name" value="ATP_GRASP"/>
    <property type="match status" value="1"/>
</dbReference>
<evidence type="ECO:0000313" key="3">
    <source>
        <dbReference type="EMBL" id="GAA6411342.1"/>
    </source>
</evidence>
<dbReference type="EMBL" id="BAABYW010000002">
    <property type="protein sequence ID" value="GAA6411342.1"/>
    <property type="molecule type" value="Genomic_DNA"/>
</dbReference>
<dbReference type="SUPFAM" id="SSF56059">
    <property type="entry name" value="Glutathione synthetase ATP-binding domain-like"/>
    <property type="match status" value="1"/>
</dbReference>
<name>A0ABQ0BIP9_9FIRM</name>
<dbReference type="NCBIfam" id="NF009406">
    <property type="entry name" value="PRK12767.1-5"/>
    <property type="match status" value="1"/>
</dbReference>
<protein>
    <submittedName>
        <fullName evidence="3">ATP-grasp domain-containing protein</fullName>
    </submittedName>
</protein>
<comment type="caution">
    <text evidence="3">The sequence shown here is derived from an EMBL/GenBank/DDBJ whole genome shotgun (WGS) entry which is preliminary data.</text>
</comment>
<keyword evidence="1" id="KW-0067">ATP-binding</keyword>
<feature type="domain" description="ATP-grasp" evidence="2">
    <location>
        <begin position="122"/>
        <end position="298"/>
    </location>
</feature>
<evidence type="ECO:0000259" key="2">
    <source>
        <dbReference type="PROSITE" id="PS50975"/>
    </source>
</evidence>
<accession>A0ABQ0BIP9</accession>
<dbReference type="Gene3D" id="3.30.470.20">
    <property type="entry name" value="ATP-grasp fold, B domain"/>
    <property type="match status" value="1"/>
</dbReference>
<sequence length="326" mass="36928">MINILILSAGTRNKIVQYFKRALTTASGERFGRVIATDMSNIAPSVYEADKFYQVPQMVAEGYIEVIFDICKKEGITAILSLIDPELSLLAKHREEFSALGVTVIGSDYNLCEMSLDKMKMYKWLTEHGYKTAKSYTDKELFYKDVEAGLINYPVFVKPVRGSASVAINKVYDKETVELLFAHGDNLMVQEYLDGQEIGADVYIDLVSEEIVSIFMKKKIAMRAGETDKSVSFKDERLFALIEKFVKDTGYRGQIDIDIFDIGGEYFVSEVNPRFGGGYPHAYECGCDHMKLIVENLYGNANQKNIGVYEEGVFMMKYNEILVKKM</sequence>
<dbReference type="InterPro" id="IPR011761">
    <property type="entry name" value="ATP-grasp"/>
</dbReference>
<keyword evidence="1" id="KW-0547">Nucleotide-binding</keyword>
<keyword evidence="4" id="KW-1185">Reference proteome</keyword>
<dbReference type="Gene3D" id="3.30.1490.20">
    <property type="entry name" value="ATP-grasp fold, A domain"/>
    <property type="match status" value="1"/>
</dbReference>
<dbReference type="Proteomes" id="UP001600943">
    <property type="component" value="Unassembled WGS sequence"/>
</dbReference>
<dbReference type="InterPro" id="IPR013815">
    <property type="entry name" value="ATP_grasp_subdomain_1"/>
</dbReference>
<evidence type="ECO:0000256" key="1">
    <source>
        <dbReference type="PROSITE-ProRule" id="PRU00409"/>
    </source>
</evidence>
<proteinExistence type="predicted"/>
<dbReference type="Pfam" id="PF02655">
    <property type="entry name" value="ATP-grasp_3"/>
    <property type="match status" value="1"/>
</dbReference>
<gene>
    <name evidence="3" type="ORF">K040078D81_54590</name>
</gene>
<dbReference type="InterPro" id="IPR048764">
    <property type="entry name" value="PylC_N"/>
</dbReference>
<reference evidence="3 4" key="1">
    <citation type="submission" date="2024-04" db="EMBL/GenBank/DDBJ databases">
        <title>Defined microbial consortia suppress multidrug-resistant proinflammatory Enterobacteriaceae via ecological control.</title>
        <authorList>
            <person name="Furuichi M."/>
            <person name="Kawaguchi T."/>
            <person name="Pust M."/>
            <person name="Yasuma K."/>
            <person name="Plichta D."/>
            <person name="Hasegawa N."/>
            <person name="Ohya T."/>
            <person name="Bhattarai S."/>
            <person name="Sasajima S."/>
            <person name="Aoto Y."/>
            <person name="Tuganbaev T."/>
            <person name="Yaginuma M."/>
            <person name="Ueda M."/>
            <person name="Okahashi N."/>
            <person name="Amafuji K."/>
            <person name="Kiridooshi Y."/>
            <person name="Sugita K."/>
            <person name="Strazar M."/>
            <person name="Skelly A."/>
            <person name="Suda W."/>
            <person name="Hattori M."/>
            <person name="Nakamoto N."/>
            <person name="Caballero S."/>
            <person name="Norman J."/>
            <person name="Olle B."/>
            <person name="Tanoue T."/>
            <person name="Arita M."/>
            <person name="Bucci V."/>
            <person name="Atarashi K."/>
            <person name="Xavier R."/>
            <person name="Honda K."/>
        </authorList>
    </citation>
    <scope>NUCLEOTIDE SEQUENCE [LARGE SCALE GENOMIC DNA]</scope>
    <source>
        <strain evidence="4">k04-0078-D8-1</strain>
    </source>
</reference>
<dbReference type="Pfam" id="PF21360">
    <property type="entry name" value="PylC-like_N"/>
    <property type="match status" value="1"/>
</dbReference>
<organism evidence="3 4">
    <name type="scientific">Blautia hominis</name>
    <dbReference type="NCBI Taxonomy" id="2025493"/>
    <lineage>
        <taxon>Bacteria</taxon>
        <taxon>Bacillati</taxon>
        <taxon>Bacillota</taxon>
        <taxon>Clostridia</taxon>
        <taxon>Lachnospirales</taxon>
        <taxon>Lachnospiraceae</taxon>
        <taxon>Blautia</taxon>
    </lineage>
</organism>
<dbReference type="PANTHER" id="PTHR23132">
    <property type="entry name" value="D-ALANINE--D-ALANINE LIGASE"/>
    <property type="match status" value="1"/>
</dbReference>
<dbReference type="PANTHER" id="PTHR23132:SF14">
    <property type="entry name" value="ATP-GRASP DOMAIN-CONTAINING PROTEIN"/>
    <property type="match status" value="1"/>
</dbReference>
<dbReference type="InterPro" id="IPR003806">
    <property type="entry name" value="ATP-grasp_PylC-type"/>
</dbReference>
<evidence type="ECO:0000313" key="4">
    <source>
        <dbReference type="Proteomes" id="UP001600943"/>
    </source>
</evidence>